<comment type="caution">
    <text evidence="2">The sequence shown here is derived from an EMBL/GenBank/DDBJ whole genome shotgun (WGS) entry which is preliminary data.</text>
</comment>
<dbReference type="EMBL" id="JBHTLU010000013">
    <property type="protein sequence ID" value="MFD1220340.1"/>
    <property type="molecule type" value="Genomic_DNA"/>
</dbReference>
<keyword evidence="2" id="KW-0808">Transferase</keyword>
<keyword evidence="2" id="KW-0489">Methyltransferase</keyword>
<name>A0ABW3UI44_9BACL</name>
<proteinExistence type="predicted"/>
<protein>
    <submittedName>
        <fullName evidence="2">Class I SAM-dependent methyltransferase</fullName>
        <ecNumber evidence="2">2.1.1.-</ecNumber>
    </submittedName>
</protein>
<dbReference type="RefSeq" id="WP_345587025.1">
    <property type="nucleotide sequence ID" value="NZ_BAABJG010000006.1"/>
</dbReference>
<evidence type="ECO:0000313" key="3">
    <source>
        <dbReference type="Proteomes" id="UP001597180"/>
    </source>
</evidence>
<dbReference type="SUPFAM" id="SSF53335">
    <property type="entry name" value="S-adenosyl-L-methionine-dependent methyltransferases"/>
    <property type="match status" value="1"/>
</dbReference>
<evidence type="ECO:0000259" key="1">
    <source>
        <dbReference type="Pfam" id="PF13649"/>
    </source>
</evidence>
<dbReference type="InterPro" id="IPR050508">
    <property type="entry name" value="Methyltransf_Superfamily"/>
</dbReference>
<dbReference type="EC" id="2.1.1.-" evidence="2"/>
<dbReference type="PANTHER" id="PTHR42912">
    <property type="entry name" value="METHYLTRANSFERASE"/>
    <property type="match status" value="1"/>
</dbReference>
<sequence>MSLSFKKELAQAYDADAVRRSQSSMPDWKAEERDLFIERLRKNGGGSVLEIGAGTGRDSFYFQQCGLEVTCIDLSEEMVRHCKEKGLNAAVMDFYQLEFPDRSFDAVYALNCLLHVPKQELGQVLAEIRRVLKPNGLFYMGVYGGRDSEGIWENDVCEPKRFFSFYTDEAIQKAVKPYFKLDSYRIVPLQQDELHFQSLFLLP</sequence>
<dbReference type="InterPro" id="IPR041698">
    <property type="entry name" value="Methyltransf_25"/>
</dbReference>
<organism evidence="2 3">
    <name type="scientific">Paenibacillus vulneris</name>
    <dbReference type="NCBI Taxonomy" id="1133364"/>
    <lineage>
        <taxon>Bacteria</taxon>
        <taxon>Bacillati</taxon>
        <taxon>Bacillota</taxon>
        <taxon>Bacilli</taxon>
        <taxon>Bacillales</taxon>
        <taxon>Paenibacillaceae</taxon>
        <taxon>Paenibacillus</taxon>
    </lineage>
</organism>
<evidence type="ECO:0000313" key="2">
    <source>
        <dbReference type="EMBL" id="MFD1220340.1"/>
    </source>
</evidence>
<accession>A0ABW3UI44</accession>
<dbReference type="PANTHER" id="PTHR42912:SF93">
    <property type="entry name" value="N6-ADENOSINE-METHYLTRANSFERASE TMT1A"/>
    <property type="match status" value="1"/>
</dbReference>
<dbReference type="Pfam" id="PF13649">
    <property type="entry name" value="Methyltransf_25"/>
    <property type="match status" value="1"/>
</dbReference>
<gene>
    <name evidence="2" type="ORF">ACFQ4B_09430</name>
</gene>
<dbReference type="CDD" id="cd02440">
    <property type="entry name" value="AdoMet_MTases"/>
    <property type="match status" value="1"/>
</dbReference>
<dbReference type="GO" id="GO:0032259">
    <property type="term" value="P:methylation"/>
    <property type="evidence" value="ECO:0007669"/>
    <property type="project" value="UniProtKB-KW"/>
</dbReference>
<dbReference type="Gene3D" id="3.40.50.150">
    <property type="entry name" value="Vaccinia Virus protein VP39"/>
    <property type="match status" value="1"/>
</dbReference>
<keyword evidence="3" id="KW-1185">Reference proteome</keyword>
<reference evidence="3" key="1">
    <citation type="journal article" date="2019" name="Int. J. Syst. Evol. Microbiol.">
        <title>The Global Catalogue of Microorganisms (GCM) 10K type strain sequencing project: providing services to taxonomists for standard genome sequencing and annotation.</title>
        <authorList>
            <consortium name="The Broad Institute Genomics Platform"/>
            <consortium name="The Broad Institute Genome Sequencing Center for Infectious Disease"/>
            <person name="Wu L."/>
            <person name="Ma J."/>
        </authorList>
    </citation>
    <scope>NUCLEOTIDE SEQUENCE [LARGE SCALE GENOMIC DNA]</scope>
    <source>
        <strain evidence="3">CCUG 53270</strain>
    </source>
</reference>
<dbReference type="Proteomes" id="UP001597180">
    <property type="component" value="Unassembled WGS sequence"/>
</dbReference>
<feature type="domain" description="Methyltransferase" evidence="1">
    <location>
        <begin position="48"/>
        <end position="136"/>
    </location>
</feature>
<dbReference type="GO" id="GO:0008168">
    <property type="term" value="F:methyltransferase activity"/>
    <property type="evidence" value="ECO:0007669"/>
    <property type="project" value="UniProtKB-KW"/>
</dbReference>
<dbReference type="InterPro" id="IPR029063">
    <property type="entry name" value="SAM-dependent_MTases_sf"/>
</dbReference>